<evidence type="ECO:0000313" key="2">
    <source>
        <dbReference type="Proteomes" id="UP000238479"/>
    </source>
</evidence>
<name>A0A2P6Q6B6_ROSCH</name>
<organism evidence="1 2">
    <name type="scientific">Rosa chinensis</name>
    <name type="common">China rose</name>
    <dbReference type="NCBI Taxonomy" id="74649"/>
    <lineage>
        <taxon>Eukaryota</taxon>
        <taxon>Viridiplantae</taxon>
        <taxon>Streptophyta</taxon>
        <taxon>Embryophyta</taxon>
        <taxon>Tracheophyta</taxon>
        <taxon>Spermatophyta</taxon>
        <taxon>Magnoliopsida</taxon>
        <taxon>eudicotyledons</taxon>
        <taxon>Gunneridae</taxon>
        <taxon>Pentapetalae</taxon>
        <taxon>rosids</taxon>
        <taxon>fabids</taxon>
        <taxon>Rosales</taxon>
        <taxon>Rosaceae</taxon>
        <taxon>Rosoideae</taxon>
        <taxon>Rosoideae incertae sedis</taxon>
        <taxon>Rosa</taxon>
    </lineage>
</organism>
<sequence length="113" mass="12706">MVYRSTFLMRKLRTDILRLSEKIADLAKRCLSMKGRERPTMREVARELEGLQILPMHSRGGKPDSSPKETDYLLASPSNAYVVDVKGEGDGGSITTSIEYDQSMQNQALVLRT</sequence>
<dbReference type="EMBL" id="PDCK01000043">
    <property type="protein sequence ID" value="PRQ29713.1"/>
    <property type="molecule type" value="Genomic_DNA"/>
</dbReference>
<evidence type="ECO:0000313" key="1">
    <source>
        <dbReference type="EMBL" id="PRQ29713.1"/>
    </source>
</evidence>
<dbReference type="Gramene" id="PRQ29713">
    <property type="protein sequence ID" value="PRQ29713"/>
    <property type="gene ID" value="RchiOBHm_Chr5g0016771"/>
</dbReference>
<dbReference type="Proteomes" id="UP000238479">
    <property type="component" value="Chromosome 5"/>
</dbReference>
<proteinExistence type="predicted"/>
<gene>
    <name evidence="1" type="ORF">RchiOBHm_Chr5g0016771</name>
</gene>
<protein>
    <recommendedName>
        <fullName evidence="3">Non-specific serine/threonine protein kinase</fullName>
    </recommendedName>
</protein>
<keyword evidence="2" id="KW-1185">Reference proteome</keyword>
<evidence type="ECO:0008006" key="3">
    <source>
        <dbReference type="Google" id="ProtNLM"/>
    </source>
</evidence>
<accession>A0A2P6Q6B6</accession>
<comment type="caution">
    <text evidence="1">The sequence shown here is derived from an EMBL/GenBank/DDBJ whole genome shotgun (WGS) entry which is preliminary data.</text>
</comment>
<reference evidence="1 2" key="1">
    <citation type="journal article" date="2018" name="Nat. Genet.">
        <title>The Rosa genome provides new insights in the design of modern roses.</title>
        <authorList>
            <person name="Bendahmane M."/>
        </authorList>
    </citation>
    <scope>NUCLEOTIDE SEQUENCE [LARGE SCALE GENOMIC DNA]</scope>
    <source>
        <strain evidence="2">cv. Old Blush</strain>
    </source>
</reference>
<dbReference type="AlphaFoldDB" id="A0A2P6Q6B6"/>